<accession>A0A075R4K6</accession>
<name>A0A075R4K6_BRELA</name>
<feature type="transmembrane region" description="Helical" evidence="8">
    <location>
        <begin position="217"/>
        <end position="240"/>
    </location>
</feature>
<comment type="similarity">
    <text evidence="2">Belongs to the amino acid-polyamine-organocation (APC) superfamily. Spore germination protein (SGP) (TC 2.A.3.9) family.</text>
</comment>
<keyword evidence="10" id="KW-1185">Reference proteome</keyword>
<evidence type="ECO:0000256" key="3">
    <source>
        <dbReference type="ARBA" id="ARBA00022448"/>
    </source>
</evidence>
<keyword evidence="6 8" id="KW-1133">Transmembrane helix</keyword>
<feature type="transmembrane region" description="Helical" evidence="8">
    <location>
        <begin position="269"/>
        <end position="292"/>
    </location>
</feature>
<dbReference type="NCBIfam" id="TIGR00912">
    <property type="entry name" value="2A0309"/>
    <property type="match status" value="1"/>
</dbReference>
<dbReference type="KEGG" id="blr:BRLA_c024240"/>
<feature type="transmembrane region" description="Helical" evidence="8">
    <location>
        <begin position="12"/>
        <end position="31"/>
    </location>
</feature>
<evidence type="ECO:0000256" key="5">
    <source>
        <dbReference type="ARBA" id="ARBA00022692"/>
    </source>
</evidence>
<keyword evidence="4" id="KW-0309">Germination</keyword>
<feature type="transmembrane region" description="Helical" evidence="8">
    <location>
        <begin position="43"/>
        <end position="67"/>
    </location>
</feature>
<protein>
    <submittedName>
        <fullName evidence="9">Spore germination protein YndE</fullName>
    </submittedName>
</protein>
<organism evidence="9 10">
    <name type="scientific">Brevibacillus laterosporus LMG 15441</name>
    <dbReference type="NCBI Taxonomy" id="1042163"/>
    <lineage>
        <taxon>Bacteria</taxon>
        <taxon>Bacillati</taxon>
        <taxon>Bacillota</taxon>
        <taxon>Bacilli</taxon>
        <taxon>Bacillales</taxon>
        <taxon>Paenibacillaceae</taxon>
        <taxon>Brevibacillus</taxon>
    </lineage>
</organism>
<sequence>MSGHRKYRISFMQYTLLIHGIQVATSVLSLPRQLAEIASTDGWIALVLSWLVNLILSIIMVAVMAQYPEDTFFQLLERLFGKIISKLLIALITLHFAFSAWSTFVSTLLYIKAWFLPMTPIPFIMLVIVIPAYITARKHILAIARYCEVVFFLTIWMAPVLLIPLREGYFIHLLPVIKEGWEPILQAMPTTTKAYLGFEILFIIYPYLRRKDLAVHGIVLGNTLTMLIYVFSTLVCFIFFSPEEILDYNQPVLNLLKLIEFRFLERFDIIFLAIYLFVISTSLIPFIYCASVSGASLFGTKNHGPYALAICIGTVLIASWLKPSWIESLRWNQWASYLGLIVSYLLPVLLYLYIKVYQKWTPREASR</sequence>
<evidence type="ECO:0000256" key="8">
    <source>
        <dbReference type="SAM" id="Phobius"/>
    </source>
</evidence>
<dbReference type="PANTHER" id="PTHR34975">
    <property type="entry name" value="SPORE GERMINATION PROTEIN A2"/>
    <property type="match status" value="1"/>
</dbReference>
<feature type="transmembrane region" description="Helical" evidence="8">
    <location>
        <begin position="184"/>
        <end position="205"/>
    </location>
</feature>
<keyword evidence="7 8" id="KW-0472">Membrane</keyword>
<dbReference type="STRING" id="1042163.BRLA_c024240"/>
<dbReference type="GO" id="GO:0016020">
    <property type="term" value="C:membrane"/>
    <property type="evidence" value="ECO:0007669"/>
    <property type="project" value="UniProtKB-SubCell"/>
</dbReference>
<keyword evidence="3" id="KW-0813">Transport</keyword>
<dbReference type="RefSeq" id="WP_003337675.1">
    <property type="nucleotide sequence ID" value="NZ_CP007806.1"/>
</dbReference>
<evidence type="ECO:0000256" key="7">
    <source>
        <dbReference type="ARBA" id="ARBA00023136"/>
    </source>
</evidence>
<dbReference type="Pfam" id="PF03845">
    <property type="entry name" value="Spore_permease"/>
    <property type="match status" value="1"/>
</dbReference>
<feature type="transmembrane region" description="Helical" evidence="8">
    <location>
        <begin position="113"/>
        <end position="134"/>
    </location>
</feature>
<reference evidence="9 10" key="1">
    <citation type="journal article" date="2011" name="J. Bacteriol.">
        <title>Genome sequence of Brevibacillus laterosporus LMG 15441, a pathogen of invertebrates.</title>
        <authorList>
            <person name="Djukic M."/>
            <person name="Poehlein A."/>
            <person name="Thurmer A."/>
            <person name="Daniel R."/>
        </authorList>
    </citation>
    <scope>NUCLEOTIDE SEQUENCE [LARGE SCALE GENOMIC DNA]</scope>
    <source>
        <strain evidence="9 10">LMG 15441</strain>
    </source>
</reference>
<feature type="transmembrane region" description="Helical" evidence="8">
    <location>
        <begin position="334"/>
        <end position="354"/>
    </location>
</feature>
<dbReference type="GO" id="GO:0009847">
    <property type="term" value="P:spore germination"/>
    <property type="evidence" value="ECO:0007669"/>
    <property type="project" value="InterPro"/>
</dbReference>
<evidence type="ECO:0000256" key="6">
    <source>
        <dbReference type="ARBA" id="ARBA00022989"/>
    </source>
</evidence>
<feature type="transmembrane region" description="Helical" evidence="8">
    <location>
        <begin position="304"/>
        <end position="322"/>
    </location>
</feature>
<proteinExistence type="inferred from homology"/>
<evidence type="ECO:0000256" key="4">
    <source>
        <dbReference type="ARBA" id="ARBA00022544"/>
    </source>
</evidence>
<dbReference type="AlphaFoldDB" id="A0A075R4K6"/>
<evidence type="ECO:0000256" key="1">
    <source>
        <dbReference type="ARBA" id="ARBA00004141"/>
    </source>
</evidence>
<evidence type="ECO:0000313" key="9">
    <source>
        <dbReference type="EMBL" id="AIG26744.1"/>
    </source>
</evidence>
<dbReference type="Gene3D" id="1.20.1740.10">
    <property type="entry name" value="Amino acid/polyamine transporter I"/>
    <property type="match status" value="1"/>
</dbReference>
<feature type="transmembrane region" description="Helical" evidence="8">
    <location>
        <begin position="79"/>
        <end position="101"/>
    </location>
</feature>
<evidence type="ECO:0000256" key="2">
    <source>
        <dbReference type="ARBA" id="ARBA00007998"/>
    </source>
</evidence>
<dbReference type="PANTHER" id="PTHR34975:SF2">
    <property type="entry name" value="SPORE GERMINATION PROTEIN A2"/>
    <property type="match status" value="1"/>
</dbReference>
<comment type="subcellular location">
    <subcellularLocation>
        <location evidence="1">Membrane</location>
        <topology evidence="1">Multi-pass membrane protein</topology>
    </subcellularLocation>
</comment>
<dbReference type="InterPro" id="IPR004761">
    <property type="entry name" value="Spore_GerAB"/>
</dbReference>
<dbReference type="eggNOG" id="COG0814">
    <property type="taxonomic scope" value="Bacteria"/>
</dbReference>
<dbReference type="Proteomes" id="UP000005850">
    <property type="component" value="Chromosome"/>
</dbReference>
<dbReference type="EMBL" id="CP007806">
    <property type="protein sequence ID" value="AIG26744.1"/>
    <property type="molecule type" value="Genomic_DNA"/>
</dbReference>
<dbReference type="HOGENOM" id="CLU_047547_0_1_9"/>
<evidence type="ECO:0000313" key="10">
    <source>
        <dbReference type="Proteomes" id="UP000005850"/>
    </source>
</evidence>
<keyword evidence="5 8" id="KW-0812">Transmembrane</keyword>
<gene>
    <name evidence="9" type="primary">yndE_2</name>
    <name evidence="9" type="ORF">BRLA_c024240</name>
</gene>
<feature type="transmembrane region" description="Helical" evidence="8">
    <location>
        <begin position="146"/>
        <end position="164"/>
    </location>
</feature>